<keyword evidence="3" id="KW-1185">Reference proteome</keyword>
<keyword evidence="1" id="KW-0472">Membrane</keyword>
<evidence type="ECO:0000256" key="1">
    <source>
        <dbReference type="SAM" id="Phobius"/>
    </source>
</evidence>
<evidence type="ECO:0000313" key="3">
    <source>
        <dbReference type="Proteomes" id="UP000632858"/>
    </source>
</evidence>
<sequence>MITPSKIPLYATALLLLAAFSIYAILSGADYLSSLLPGGLPLGNVLAAAVFLGLSGAAYLLAKQRKVLGRIAAIVLAASILWLPVSVALARNASLNFAGWNGTLWFLFTIGLLFAAIGTLLVAVGVNLYSLRKAKTTAK</sequence>
<proteinExistence type="predicted"/>
<reference evidence="2" key="2">
    <citation type="submission" date="2020-09" db="EMBL/GenBank/DDBJ databases">
        <authorList>
            <person name="Sun Q."/>
            <person name="Zhou Y."/>
        </authorList>
    </citation>
    <scope>NUCLEOTIDE SEQUENCE</scope>
    <source>
        <strain evidence="2">CGMCC 1.12726</strain>
    </source>
</reference>
<name>A0A917FKX2_9GAMM</name>
<gene>
    <name evidence="2" type="ORF">GCM10010960_08310</name>
</gene>
<reference evidence="2" key="1">
    <citation type="journal article" date="2014" name="Int. J. Syst. Evol. Microbiol.">
        <title>Complete genome sequence of Corynebacterium casei LMG S-19264T (=DSM 44701T), isolated from a smear-ripened cheese.</title>
        <authorList>
            <consortium name="US DOE Joint Genome Institute (JGI-PGF)"/>
            <person name="Walter F."/>
            <person name="Albersmeier A."/>
            <person name="Kalinowski J."/>
            <person name="Ruckert C."/>
        </authorList>
    </citation>
    <scope>NUCLEOTIDE SEQUENCE</scope>
    <source>
        <strain evidence="2">CGMCC 1.12726</strain>
    </source>
</reference>
<dbReference type="RefSeq" id="WP_188448118.1">
    <property type="nucleotide sequence ID" value="NZ_BMFO01000002.1"/>
</dbReference>
<feature type="transmembrane region" description="Helical" evidence="1">
    <location>
        <begin position="7"/>
        <end position="26"/>
    </location>
</feature>
<dbReference type="Proteomes" id="UP000632858">
    <property type="component" value="Unassembled WGS sequence"/>
</dbReference>
<dbReference type="AlphaFoldDB" id="A0A917FKX2"/>
<feature type="transmembrane region" description="Helical" evidence="1">
    <location>
        <begin position="67"/>
        <end position="85"/>
    </location>
</feature>
<keyword evidence="1" id="KW-0812">Transmembrane</keyword>
<feature type="transmembrane region" description="Helical" evidence="1">
    <location>
        <begin position="105"/>
        <end position="129"/>
    </location>
</feature>
<keyword evidence="1" id="KW-1133">Transmembrane helix</keyword>
<dbReference type="EMBL" id="BMFO01000002">
    <property type="protein sequence ID" value="GGF88777.1"/>
    <property type="molecule type" value="Genomic_DNA"/>
</dbReference>
<comment type="caution">
    <text evidence="2">The sequence shown here is derived from an EMBL/GenBank/DDBJ whole genome shotgun (WGS) entry which is preliminary data.</text>
</comment>
<accession>A0A917FKX2</accession>
<evidence type="ECO:0000313" key="2">
    <source>
        <dbReference type="EMBL" id="GGF88777.1"/>
    </source>
</evidence>
<organism evidence="2 3">
    <name type="scientific">Arenimonas maotaiensis</name>
    <dbReference type="NCBI Taxonomy" id="1446479"/>
    <lineage>
        <taxon>Bacteria</taxon>
        <taxon>Pseudomonadati</taxon>
        <taxon>Pseudomonadota</taxon>
        <taxon>Gammaproteobacteria</taxon>
        <taxon>Lysobacterales</taxon>
        <taxon>Lysobacteraceae</taxon>
        <taxon>Arenimonas</taxon>
    </lineage>
</organism>
<protein>
    <submittedName>
        <fullName evidence="2">Uncharacterized protein</fullName>
    </submittedName>
</protein>
<feature type="transmembrane region" description="Helical" evidence="1">
    <location>
        <begin position="38"/>
        <end position="60"/>
    </location>
</feature>